<evidence type="ECO:0000256" key="1">
    <source>
        <dbReference type="SAM" id="MobiDB-lite"/>
    </source>
</evidence>
<keyword evidence="2" id="KW-1133">Transmembrane helix</keyword>
<proteinExistence type="predicted"/>
<evidence type="ECO:0000313" key="4">
    <source>
        <dbReference type="Proteomes" id="UP001303647"/>
    </source>
</evidence>
<keyword evidence="2" id="KW-0812">Transmembrane</keyword>
<evidence type="ECO:0000256" key="2">
    <source>
        <dbReference type="SAM" id="Phobius"/>
    </source>
</evidence>
<name>A0AAN7HBB9_9PEZI</name>
<dbReference type="PANTHER" id="PTHR42354">
    <property type="entry name" value="C2H2-TYPE DOMAIN-CONTAINING PROTEIN"/>
    <property type="match status" value="1"/>
</dbReference>
<keyword evidence="4" id="KW-1185">Reference proteome</keyword>
<evidence type="ECO:0000313" key="3">
    <source>
        <dbReference type="EMBL" id="KAK4243541.1"/>
    </source>
</evidence>
<sequence>MDCADMINDKKLRQGFVLATLVSTVAGTFITSINLYDRLIEQRRQKKLDRGQNKRIKELEKRLNEAEEDKKRIKDGAGDAGRASSGDNDFRNTLQQSGNMVQHEYDRYVSNLGPRFAQGDLVAQTQIQSHIILLQGSVIKLLEEALLTGTMPDIHRLYNISEFARDGSIRALRDQYRRMLESVPLQRRPIGPMRRISSTPSLQEHSATPGSSHRRLLQNTATSANGNPLFCICARELQHSNRPLESILVAHKALAVCGACGVGVEVGEEVDGCRSWRIEKEVAVRRLNSARNDRRHSLSGGSESDNIMLRTFLLTQRFIFKCHREKSGYACYLCFLHRDGDTLSTSEEGLVSHITSKHGITEYESDPDIKELNKVLPFR</sequence>
<dbReference type="Proteomes" id="UP001303647">
    <property type="component" value="Unassembled WGS sequence"/>
</dbReference>
<feature type="region of interest" description="Disordered" evidence="1">
    <location>
        <begin position="63"/>
        <end position="93"/>
    </location>
</feature>
<gene>
    <name evidence="3" type="ORF">C7999DRAFT_44669</name>
</gene>
<reference evidence="3" key="2">
    <citation type="submission" date="2023-05" db="EMBL/GenBank/DDBJ databases">
        <authorList>
            <consortium name="Lawrence Berkeley National Laboratory"/>
            <person name="Steindorff A."/>
            <person name="Hensen N."/>
            <person name="Bonometti L."/>
            <person name="Westerberg I."/>
            <person name="Brannstrom I.O."/>
            <person name="Guillou S."/>
            <person name="Cros-Aarteil S."/>
            <person name="Calhoun S."/>
            <person name="Haridas S."/>
            <person name="Kuo A."/>
            <person name="Mondo S."/>
            <person name="Pangilinan J."/>
            <person name="Riley R."/>
            <person name="Labutti K."/>
            <person name="Andreopoulos B."/>
            <person name="Lipzen A."/>
            <person name="Chen C."/>
            <person name="Yanf M."/>
            <person name="Daum C."/>
            <person name="Ng V."/>
            <person name="Clum A."/>
            <person name="Ohm R."/>
            <person name="Martin F."/>
            <person name="Silar P."/>
            <person name="Natvig D."/>
            <person name="Lalanne C."/>
            <person name="Gautier V."/>
            <person name="Ament-Velasquez S.L."/>
            <person name="Kruys A."/>
            <person name="Hutchinson M.I."/>
            <person name="Powell A.J."/>
            <person name="Barry K."/>
            <person name="Miller A.N."/>
            <person name="Grigoriev I.V."/>
            <person name="Debuchy R."/>
            <person name="Gladieux P."/>
            <person name="Thoren M.H."/>
            <person name="Johannesson H."/>
        </authorList>
    </citation>
    <scope>NUCLEOTIDE SEQUENCE</scope>
    <source>
        <strain evidence="3">CBS 359.72</strain>
    </source>
</reference>
<comment type="caution">
    <text evidence="3">The sequence shown here is derived from an EMBL/GenBank/DDBJ whole genome shotgun (WGS) entry which is preliminary data.</text>
</comment>
<dbReference type="PANTHER" id="PTHR42354:SF1">
    <property type="entry name" value="C2H2-TYPE DOMAIN-CONTAINING PROTEIN"/>
    <property type="match status" value="1"/>
</dbReference>
<keyword evidence="2" id="KW-0472">Membrane</keyword>
<feature type="compositionally biased region" description="Basic and acidic residues" evidence="1">
    <location>
        <begin position="63"/>
        <end position="77"/>
    </location>
</feature>
<dbReference type="EMBL" id="MU857805">
    <property type="protein sequence ID" value="KAK4243541.1"/>
    <property type="molecule type" value="Genomic_DNA"/>
</dbReference>
<protein>
    <submittedName>
        <fullName evidence="3">Uncharacterized protein</fullName>
    </submittedName>
</protein>
<feature type="compositionally biased region" description="Polar residues" evidence="1">
    <location>
        <begin position="196"/>
        <end position="214"/>
    </location>
</feature>
<feature type="transmembrane region" description="Helical" evidence="2">
    <location>
        <begin position="16"/>
        <end position="36"/>
    </location>
</feature>
<feature type="region of interest" description="Disordered" evidence="1">
    <location>
        <begin position="190"/>
        <end position="214"/>
    </location>
</feature>
<reference evidence="3" key="1">
    <citation type="journal article" date="2023" name="Mol. Phylogenet. Evol.">
        <title>Genome-scale phylogeny and comparative genomics of the fungal order Sordariales.</title>
        <authorList>
            <person name="Hensen N."/>
            <person name="Bonometti L."/>
            <person name="Westerberg I."/>
            <person name="Brannstrom I.O."/>
            <person name="Guillou S."/>
            <person name="Cros-Aarteil S."/>
            <person name="Calhoun S."/>
            <person name="Haridas S."/>
            <person name="Kuo A."/>
            <person name="Mondo S."/>
            <person name="Pangilinan J."/>
            <person name="Riley R."/>
            <person name="LaButti K."/>
            <person name="Andreopoulos B."/>
            <person name="Lipzen A."/>
            <person name="Chen C."/>
            <person name="Yan M."/>
            <person name="Daum C."/>
            <person name="Ng V."/>
            <person name="Clum A."/>
            <person name="Steindorff A."/>
            <person name="Ohm R.A."/>
            <person name="Martin F."/>
            <person name="Silar P."/>
            <person name="Natvig D.O."/>
            <person name="Lalanne C."/>
            <person name="Gautier V."/>
            <person name="Ament-Velasquez S.L."/>
            <person name="Kruys A."/>
            <person name="Hutchinson M.I."/>
            <person name="Powell A.J."/>
            <person name="Barry K."/>
            <person name="Miller A.N."/>
            <person name="Grigoriev I.V."/>
            <person name="Debuchy R."/>
            <person name="Gladieux P."/>
            <person name="Hiltunen Thoren M."/>
            <person name="Johannesson H."/>
        </authorList>
    </citation>
    <scope>NUCLEOTIDE SEQUENCE</scope>
    <source>
        <strain evidence="3">CBS 359.72</strain>
    </source>
</reference>
<accession>A0AAN7HBB9</accession>
<organism evidence="3 4">
    <name type="scientific">Corynascus novoguineensis</name>
    <dbReference type="NCBI Taxonomy" id="1126955"/>
    <lineage>
        <taxon>Eukaryota</taxon>
        <taxon>Fungi</taxon>
        <taxon>Dikarya</taxon>
        <taxon>Ascomycota</taxon>
        <taxon>Pezizomycotina</taxon>
        <taxon>Sordariomycetes</taxon>
        <taxon>Sordariomycetidae</taxon>
        <taxon>Sordariales</taxon>
        <taxon>Chaetomiaceae</taxon>
        <taxon>Corynascus</taxon>
    </lineage>
</organism>
<dbReference type="AlphaFoldDB" id="A0AAN7HBB9"/>